<keyword evidence="3" id="KW-0812">Transmembrane</keyword>
<gene>
    <name evidence="4" type="ORF">CPAR01_00345</name>
</gene>
<keyword evidence="1" id="KW-0175">Coiled coil</keyword>
<comment type="caution">
    <text evidence="4">The sequence shown here is derived from an EMBL/GenBank/DDBJ whole genome shotgun (WGS) entry which is preliminary data.</text>
</comment>
<dbReference type="Proteomes" id="UP001241169">
    <property type="component" value="Unassembled WGS sequence"/>
</dbReference>
<keyword evidence="5" id="KW-1185">Reference proteome</keyword>
<organism evidence="4 5">
    <name type="scientific">Colletotrichum paranaense</name>
    <dbReference type="NCBI Taxonomy" id="1914294"/>
    <lineage>
        <taxon>Eukaryota</taxon>
        <taxon>Fungi</taxon>
        <taxon>Dikarya</taxon>
        <taxon>Ascomycota</taxon>
        <taxon>Pezizomycotina</taxon>
        <taxon>Sordariomycetes</taxon>
        <taxon>Hypocreomycetidae</taxon>
        <taxon>Glomerellales</taxon>
        <taxon>Glomerellaceae</taxon>
        <taxon>Colletotrichum</taxon>
        <taxon>Colletotrichum acutatum species complex</taxon>
    </lineage>
</organism>
<accession>A0ABQ9T3M3</accession>
<feature type="transmembrane region" description="Helical" evidence="3">
    <location>
        <begin position="532"/>
        <end position="553"/>
    </location>
</feature>
<evidence type="ECO:0000256" key="2">
    <source>
        <dbReference type="SAM" id="MobiDB-lite"/>
    </source>
</evidence>
<protein>
    <submittedName>
        <fullName evidence="4">Uncharacterized protein</fullName>
    </submittedName>
</protein>
<feature type="region of interest" description="Disordered" evidence="2">
    <location>
        <begin position="610"/>
        <end position="631"/>
    </location>
</feature>
<evidence type="ECO:0000256" key="1">
    <source>
        <dbReference type="SAM" id="Coils"/>
    </source>
</evidence>
<name>A0ABQ9T3M3_9PEZI</name>
<proteinExistence type="predicted"/>
<dbReference type="RefSeq" id="XP_060355494.1">
    <property type="nucleotide sequence ID" value="XM_060484637.1"/>
</dbReference>
<evidence type="ECO:0000256" key="3">
    <source>
        <dbReference type="SAM" id="Phobius"/>
    </source>
</evidence>
<dbReference type="GeneID" id="85368536"/>
<dbReference type="EMBL" id="MOPA01000001">
    <property type="protein sequence ID" value="KAK1546378.1"/>
    <property type="molecule type" value="Genomic_DNA"/>
</dbReference>
<feature type="region of interest" description="Disordered" evidence="2">
    <location>
        <begin position="648"/>
        <end position="667"/>
    </location>
</feature>
<sequence>MGVEQNTTPSEMIHKSSRLRLADTDETGLLKAFQWPPRFFKRQLISYEWENSPWICANFGARERPDKDTQRNDIAFFLQIEDNWTADTHRLNTILDLFHGESLQLLENGAALVPRNEIAIVIDGNISTGNPCLRSFQGGLTAAELLKYLCQQTEGPETFCLEFSIPYPVWRSTKTLAKDSRVKTTENEPLRASRDVTFLRKLAGSYEDADLVDGIYSSHMSVMVTGHDEARWTGVGFLESWFEAALDSPSPDMISCYESDVNGGCILDPLNRGKQEASMSSWLPRQYFLRVLELRLRQVLREWDLIIDNLTKRVQGMVKLHRGYLRDSYDLLALSCSHTDWDSVSQRSEDWEEGISHLKNLLDDLNQTIKETVRAGDAFMAADINFFLTADVRLEEVSDNYPYLAEIRRNINILRQLEIRLGSLQDSCSGLLKESVGFRETRIKVWSLDGTPRHPKSDYTNSREALRIGIDPEGQHGTTRKTQSVVAANDRGIYSLGGVHVNGEGNWNFGILFIIAGLSSHLTSMETLSKCLLLLVVAIPIALMIYASFLLAASLAGSGRLHSPEDLPQDPAFRDFQSEPGGQWIRVLSQKLDMIFGRCFSDSNELVEQRSGSATTEGVNRPGPGAGRVPHISVKFGGRRHQLKLIKTRKASNRSSSNPAKEPTPEQDDIENAYIPLCIPVECDSYPALEVISSEACQDDKTFFEALRNILKKRLKFTWDGLLCYVKLRQPIGMHYVKVKPSAQSL</sequence>
<keyword evidence="3" id="KW-1133">Transmembrane helix</keyword>
<keyword evidence="3" id="KW-0472">Membrane</keyword>
<feature type="coiled-coil region" evidence="1">
    <location>
        <begin position="348"/>
        <end position="375"/>
    </location>
</feature>
<reference evidence="4 5" key="1">
    <citation type="submission" date="2016-10" db="EMBL/GenBank/DDBJ databases">
        <title>The genome sequence of Colletotrichum fioriniae PJ7.</title>
        <authorList>
            <person name="Baroncelli R."/>
        </authorList>
    </citation>
    <scope>NUCLEOTIDE SEQUENCE [LARGE SCALE GENOMIC DNA]</scope>
    <source>
        <strain evidence="4 5">IMI 384185</strain>
    </source>
</reference>
<evidence type="ECO:0000313" key="5">
    <source>
        <dbReference type="Proteomes" id="UP001241169"/>
    </source>
</evidence>
<evidence type="ECO:0000313" key="4">
    <source>
        <dbReference type="EMBL" id="KAK1546378.1"/>
    </source>
</evidence>